<name>A0ABV8FNT5_9ACTN</name>
<organism evidence="2 3">
    <name type="scientific">Nocardiopsis sediminis</name>
    <dbReference type="NCBI Taxonomy" id="1778267"/>
    <lineage>
        <taxon>Bacteria</taxon>
        <taxon>Bacillati</taxon>
        <taxon>Actinomycetota</taxon>
        <taxon>Actinomycetes</taxon>
        <taxon>Streptosporangiales</taxon>
        <taxon>Nocardiopsidaceae</taxon>
        <taxon>Nocardiopsis</taxon>
    </lineage>
</organism>
<protein>
    <submittedName>
        <fullName evidence="2">Acyl carrier protein</fullName>
    </submittedName>
</protein>
<feature type="domain" description="Carrier" evidence="1">
    <location>
        <begin position="4"/>
        <end position="78"/>
    </location>
</feature>
<dbReference type="Proteomes" id="UP001595847">
    <property type="component" value="Unassembled WGS sequence"/>
</dbReference>
<evidence type="ECO:0000313" key="3">
    <source>
        <dbReference type="Proteomes" id="UP001595847"/>
    </source>
</evidence>
<gene>
    <name evidence="2" type="ORF">ACFOVU_11620</name>
</gene>
<keyword evidence="3" id="KW-1185">Reference proteome</keyword>
<dbReference type="EMBL" id="JBHSBH010000007">
    <property type="protein sequence ID" value="MFC3996566.1"/>
    <property type="molecule type" value="Genomic_DNA"/>
</dbReference>
<proteinExistence type="predicted"/>
<dbReference type="Pfam" id="PF00550">
    <property type="entry name" value="PP-binding"/>
    <property type="match status" value="1"/>
</dbReference>
<dbReference type="PROSITE" id="PS50075">
    <property type="entry name" value="CARRIER"/>
    <property type="match status" value="1"/>
</dbReference>
<accession>A0ABV8FNT5</accession>
<sequence length="84" mass="9213">MTRDHISGLLRATCARVLSKDEDAITGGSLLVEDLEADSLDFAEIIETLKEHGVTLPAQDVLRIRTFDDFVDAVQARTAVETAR</sequence>
<dbReference type="InterPro" id="IPR009081">
    <property type="entry name" value="PP-bd_ACP"/>
</dbReference>
<dbReference type="SUPFAM" id="SSF47336">
    <property type="entry name" value="ACP-like"/>
    <property type="match status" value="1"/>
</dbReference>
<dbReference type="RefSeq" id="WP_378532735.1">
    <property type="nucleotide sequence ID" value="NZ_JBHSBH010000007.1"/>
</dbReference>
<dbReference type="InterPro" id="IPR036736">
    <property type="entry name" value="ACP-like_sf"/>
</dbReference>
<evidence type="ECO:0000259" key="1">
    <source>
        <dbReference type="PROSITE" id="PS50075"/>
    </source>
</evidence>
<evidence type="ECO:0000313" key="2">
    <source>
        <dbReference type="EMBL" id="MFC3996566.1"/>
    </source>
</evidence>
<dbReference type="Gene3D" id="1.10.1200.10">
    <property type="entry name" value="ACP-like"/>
    <property type="match status" value="1"/>
</dbReference>
<comment type="caution">
    <text evidence="2">The sequence shown here is derived from an EMBL/GenBank/DDBJ whole genome shotgun (WGS) entry which is preliminary data.</text>
</comment>
<reference evidence="3" key="1">
    <citation type="journal article" date="2019" name="Int. J. Syst. Evol. Microbiol.">
        <title>The Global Catalogue of Microorganisms (GCM) 10K type strain sequencing project: providing services to taxonomists for standard genome sequencing and annotation.</title>
        <authorList>
            <consortium name="The Broad Institute Genomics Platform"/>
            <consortium name="The Broad Institute Genome Sequencing Center for Infectious Disease"/>
            <person name="Wu L."/>
            <person name="Ma J."/>
        </authorList>
    </citation>
    <scope>NUCLEOTIDE SEQUENCE [LARGE SCALE GENOMIC DNA]</scope>
    <source>
        <strain evidence="3">TBRC 1826</strain>
    </source>
</reference>